<dbReference type="AlphaFoldDB" id="A0A9Q7EW26"/>
<evidence type="ECO:0000313" key="6">
    <source>
        <dbReference type="Proteomes" id="UP000671879"/>
    </source>
</evidence>
<dbReference type="GO" id="GO:0043138">
    <property type="term" value="F:3'-5' DNA helicase activity"/>
    <property type="evidence" value="ECO:0007669"/>
    <property type="project" value="TreeGrafter"/>
</dbReference>
<dbReference type="EMBL" id="CP072943">
    <property type="protein sequence ID" value="QTX32933.1"/>
    <property type="molecule type" value="Genomic_DNA"/>
</dbReference>
<dbReference type="Gene3D" id="3.40.1440.60">
    <property type="entry name" value="PriA, 3(prime) DNA-binding domain"/>
    <property type="match status" value="1"/>
</dbReference>
<keyword evidence="6" id="KW-1185">Reference proteome</keyword>
<dbReference type="KEGG" id="aram:KAR29_03195"/>
<dbReference type="Pfam" id="PF17764">
    <property type="entry name" value="PriA_3primeBD"/>
    <property type="match status" value="1"/>
</dbReference>
<dbReference type="RefSeq" id="WP_274374198.1">
    <property type="nucleotide sequence ID" value="NZ_CP072943.1"/>
</dbReference>
<evidence type="ECO:0000256" key="3">
    <source>
        <dbReference type="ARBA" id="ARBA00023125"/>
    </source>
</evidence>
<dbReference type="GO" id="GO:0005524">
    <property type="term" value="F:ATP binding"/>
    <property type="evidence" value="ECO:0007669"/>
    <property type="project" value="UniProtKB-KW"/>
</dbReference>
<evidence type="ECO:0000256" key="1">
    <source>
        <dbReference type="ARBA" id="ARBA00022741"/>
    </source>
</evidence>
<proteinExistence type="predicted"/>
<keyword evidence="3" id="KW-0238">DNA-binding</keyword>
<evidence type="ECO:0000256" key="2">
    <source>
        <dbReference type="ARBA" id="ARBA00022840"/>
    </source>
</evidence>
<sequence length="596" mass="65833">MTGHFVDVFLPGPWWNPLTYLSPRNVQEGVRVVVPMGRGKRVGFARTSVNPPCGVDLRSLERIVDDVPPLGEELWQLALWLCGRSLCGLGATLALLSPAPLLRGEPCACPSLPERRPRAFSERLLFDVDEGRRWSSYRDEITAHAGEGLVLFPEQLSARRFWETLPESLRPEVLLWSHQAGKKRWEDWQRLRRGEVRIVVGSPSALFAPLQDLSLVIVEEEGHSSYQSLGTPFFNARSVAARRAQLAEARLVLGGSLPSARLYRSRKPPSPRPSKGKIRFVDVKNAPGAVLPGLRDPLKLSEVLIEETLAVVNAGKKALWILDRKGYAAEVACEECGSALLCRRCGTPCRLCGGLLQCPTCRERQPLPDRCPRCGGGLLQGNRPGLEALASLATAVTGEAFPVRLWHADLGQTKKRRSDLKRDLVRGGVVVGSRGALSLCDEGGVALVGWIDVDGEARRPFFDARHHAFRMIWESCWRGPDGLSRRVVLQSRCPGVGWQQGLRGGWGLFWAGELEERRSLELPPFAVLVEIDGGGQREALLAALRAGGLDPLEGDSPQAPLWLSCQRLALCREAVEPFFDIGRSRRGFPKIRVWTD</sequence>
<evidence type="ECO:0000259" key="4">
    <source>
        <dbReference type="Pfam" id="PF17764"/>
    </source>
</evidence>
<evidence type="ECO:0000313" key="5">
    <source>
        <dbReference type="EMBL" id="QTX32933.1"/>
    </source>
</evidence>
<dbReference type="InterPro" id="IPR042115">
    <property type="entry name" value="PriA_3primeBD_sf"/>
</dbReference>
<name>A0A9Q7EW26_9BACT</name>
<dbReference type="PANTHER" id="PTHR30580:SF0">
    <property type="entry name" value="PRIMOSOMAL PROTEIN N"/>
    <property type="match status" value="1"/>
</dbReference>
<feature type="domain" description="Primosomal protein N' 3' DNA-binding" evidence="4">
    <location>
        <begin position="7"/>
        <end position="98"/>
    </location>
</feature>
<dbReference type="SUPFAM" id="SSF52540">
    <property type="entry name" value="P-loop containing nucleoside triphosphate hydrolases"/>
    <property type="match status" value="1"/>
</dbReference>
<dbReference type="GO" id="GO:0003677">
    <property type="term" value="F:DNA binding"/>
    <property type="evidence" value="ECO:0007669"/>
    <property type="project" value="UniProtKB-KW"/>
</dbReference>
<dbReference type="GO" id="GO:0006310">
    <property type="term" value="P:DNA recombination"/>
    <property type="evidence" value="ECO:0007669"/>
    <property type="project" value="TreeGrafter"/>
</dbReference>
<accession>A0A9Q7EW26</accession>
<dbReference type="Proteomes" id="UP000671879">
    <property type="component" value="Chromosome"/>
</dbReference>
<dbReference type="PANTHER" id="PTHR30580">
    <property type="entry name" value="PRIMOSOMAL PROTEIN N"/>
    <property type="match status" value="1"/>
</dbReference>
<dbReference type="InterPro" id="IPR027417">
    <property type="entry name" value="P-loop_NTPase"/>
</dbReference>
<reference evidence="6" key="1">
    <citation type="submission" date="2021-04" db="EMBL/GenBank/DDBJ databases">
        <title>A novel Synergistetes isolate from a pyrite-forming mixed culture.</title>
        <authorList>
            <person name="Bunk B."/>
            <person name="Sproer C."/>
            <person name="Spring S."/>
            <person name="Pester M."/>
        </authorList>
    </citation>
    <scope>NUCLEOTIDE SEQUENCE [LARGE SCALE GENOMIC DNA]</scope>
    <source>
        <strain evidence="6">J.5.4.2-T.3.5.2</strain>
    </source>
</reference>
<gene>
    <name evidence="5" type="ORF">KAR29_03195</name>
</gene>
<protein>
    <submittedName>
        <fullName evidence="5">Prephenate dehydrogenase</fullName>
    </submittedName>
</protein>
<keyword evidence="1" id="KW-0547">Nucleotide-binding</keyword>
<dbReference type="GO" id="GO:0006270">
    <property type="term" value="P:DNA replication initiation"/>
    <property type="evidence" value="ECO:0007669"/>
    <property type="project" value="TreeGrafter"/>
</dbReference>
<dbReference type="InterPro" id="IPR041222">
    <property type="entry name" value="PriA_3primeBD"/>
</dbReference>
<dbReference type="Gene3D" id="3.40.50.300">
    <property type="entry name" value="P-loop containing nucleotide triphosphate hydrolases"/>
    <property type="match status" value="1"/>
</dbReference>
<dbReference type="GO" id="GO:0006302">
    <property type="term" value="P:double-strand break repair"/>
    <property type="evidence" value="ECO:0007669"/>
    <property type="project" value="TreeGrafter"/>
</dbReference>
<organism evidence="5 6">
    <name type="scientific">Aminithiophilus ramosus</name>
    <dbReference type="NCBI Taxonomy" id="3029084"/>
    <lineage>
        <taxon>Bacteria</taxon>
        <taxon>Thermotogati</taxon>
        <taxon>Synergistota</taxon>
        <taxon>Synergistia</taxon>
        <taxon>Synergistales</taxon>
        <taxon>Aminithiophilaceae</taxon>
        <taxon>Aminithiophilus</taxon>
    </lineage>
</organism>
<keyword evidence="2" id="KW-0067">ATP-binding</keyword>